<feature type="chain" id="PRO_5004179503" evidence="2">
    <location>
        <begin position="18"/>
        <end position="239"/>
    </location>
</feature>
<protein>
    <submittedName>
        <fullName evidence="3">25 kDa salivary protein SP06</fullName>
    </submittedName>
</protein>
<dbReference type="EMBL" id="DQ136153">
    <property type="protein sequence ID" value="ABA12138.1"/>
    <property type="molecule type" value="mRNA"/>
</dbReference>
<keyword evidence="2" id="KW-0732">Signal</keyword>
<dbReference type="AlphaFoldDB" id="Q0ZSU3"/>
<evidence type="ECO:0000313" key="3">
    <source>
        <dbReference type="EMBL" id="ABA12138.1"/>
    </source>
</evidence>
<organism evidence="3">
    <name type="scientific">Phlebotomus argentipes</name>
    <name type="common">Phlebotomine sand fly</name>
    <dbReference type="NCBI Taxonomy" id="94469"/>
    <lineage>
        <taxon>Eukaryota</taxon>
        <taxon>Metazoa</taxon>
        <taxon>Ecdysozoa</taxon>
        <taxon>Arthropoda</taxon>
        <taxon>Hexapoda</taxon>
        <taxon>Insecta</taxon>
        <taxon>Pterygota</taxon>
        <taxon>Neoptera</taxon>
        <taxon>Endopterygota</taxon>
        <taxon>Diptera</taxon>
        <taxon>Nematocera</taxon>
        <taxon>Psychodoidea</taxon>
        <taxon>Psychodidae</taxon>
        <taxon>Phlebotomus</taxon>
        <taxon>Euphlebotomus</taxon>
    </lineage>
</organism>
<feature type="signal peptide" evidence="2">
    <location>
        <begin position="1"/>
        <end position="17"/>
    </location>
</feature>
<dbReference type="VEuPathDB" id="VectorBase:PARGI1_001342"/>
<feature type="compositionally biased region" description="Basic and acidic residues" evidence="1">
    <location>
        <begin position="90"/>
        <end position="138"/>
    </location>
</feature>
<reference evidence="3" key="1">
    <citation type="submission" date="2005-07" db="EMBL/GenBank/DDBJ databases">
        <title>Comparative analysis of the salivary transcripts from sand fly vectors of visceral leishmaniasis.</title>
        <authorList>
            <person name="Anderson J."/>
            <person name="Oliveira F."/>
            <person name="Kamhawi S."/>
            <person name="Reynoso D."/>
            <person name="Seitz A."/>
            <person name="Lawyer P."/>
            <person name="Rowton E."/>
            <person name="MyPham V."/>
            <person name="Garfield M."/>
            <person name="Valenzuela J.G."/>
        </authorList>
    </citation>
    <scope>NUCLEOTIDE SEQUENCE</scope>
</reference>
<sequence length="239" mass="26886">MFKIILFVALVVVVVQCARPAIPINKQGKDFPVPTADEKVTDDYFDDRFYPDIDDEKIGVRKDNGQGSKGGSASQSRPPAPDKSPGKTNVSDKRADPPKASPCDRKSGRKGVRDRTKNRELVIDESTARVRQNSQDRKQNHKQNRPVQRNLQSYKDAPATYVFKSYDFRENGRTPIVKLFETNKAEEVIAKGGRNDEYVLDILDGKPYKLSLKMDATGTVTVSNPDRERIVGRLKTYKA</sequence>
<feature type="compositionally biased region" description="Basic and acidic residues" evidence="1">
    <location>
        <begin position="46"/>
        <end position="64"/>
    </location>
</feature>
<evidence type="ECO:0000256" key="1">
    <source>
        <dbReference type="SAM" id="MobiDB-lite"/>
    </source>
</evidence>
<evidence type="ECO:0000256" key="2">
    <source>
        <dbReference type="SAM" id="SignalP"/>
    </source>
</evidence>
<proteinExistence type="evidence at transcript level"/>
<name>Q0ZSU3_PHLAR</name>
<feature type="region of interest" description="Disordered" evidence="1">
    <location>
        <begin position="46"/>
        <end position="151"/>
    </location>
</feature>
<accession>Q0ZSU3</accession>
<reference evidence="3" key="2">
    <citation type="journal article" date="2006" name="BMC Genomics">
        <title>Comparative salivary gland transcriptomics of sandfly vectors of visceral leishmaniasis.</title>
        <authorList>
            <person name="Anderson J.M."/>
            <person name="Oliveira F."/>
            <person name="Kamhawi S."/>
            <person name="Mans B.J."/>
            <person name="Reynoso D."/>
            <person name="Seitz A.E."/>
            <person name="Lawyer P."/>
            <person name="Garfield M."/>
            <person name="Pham M."/>
            <person name="Valenzuela J.G."/>
        </authorList>
    </citation>
    <scope>NUCLEOTIDE SEQUENCE</scope>
</reference>